<evidence type="ECO:0000256" key="2">
    <source>
        <dbReference type="ARBA" id="ARBA00022679"/>
    </source>
</evidence>
<dbReference type="Gene3D" id="3.90.550.10">
    <property type="entry name" value="Spore Coat Polysaccharide Biosynthesis Protein SpsA, Chain A"/>
    <property type="match status" value="1"/>
</dbReference>
<dbReference type="InterPro" id="IPR001173">
    <property type="entry name" value="Glyco_trans_2-like"/>
</dbReference>
<dbReference type="InterPro" id="IPR029044">
    <property type="entry name" value="Nucleotide-diphossugar_trans"/>
</dbReference>
<keyword evidence="2 4" id="KW-0808">Transferase</keyword>
<proteinExistence type="predicted"/>
<dbReference type="Pfam" id="PF00535">
    <property type="entry name" value="Glycos_transf_2"/>
    <property type="match status" value="1"/>
</dbReference>
<dbReference type="RefSeq" id="WP_109137169.1">
    <property type="nucleotide sequence ID" value="NZ_QFFN01000009.1"/>
</dbReference>
<keyword evidence="1" id="KW-0328">Glycosyltransferase</keyword>
<gene>
    <name evidence="4" type="ORF">DF200_04945</name>
</gene>
<dbReference type="OrthoDB" id="3171021at2"/>
<name>A0A2U2MT22_9BIFI</name>
<evidence type="ECO:0000313" key="4">
    <source>
        <dbReference type="EMBL" id="PWG59990.1"/>
    </source>
</evidence>
<dbReference type="GO" id="GO:0016757">
    <property type="term" value="F:glycosyltransferase activity"/>
    <property type="evidence" value="ECO:0007669"/>
    <property type="project" value="UniProtKB-KW"/>
</dbReference>
<dbReference type="SUPFAM" id="SSF53448">
    <property type="entry name" value="Nucleotide-diphospho-sugar transferases"/>
    <property type="match status" value="1"/>
</dbReference>
<dbReference type="PANTHER" id="PTHR22916">
    <property type="entry name" value="GLYCOSYLTRANSFERASE"/>
    <property type="match status" value="1"/>
</dbReference>
<organism evidence="4 5">
    <name type="scientific">Bifidobacterium catulorum</name>
    <dbReference type="NCBI Taxonomy" id="1630173"/>
    <lineage>
        <taxon>Bacteria</taxon>
        <taxon>Bacillati</taxon>
        <taxon>Actinomycetota</taxon>
        <taxon>Actinomycetes</taxon>
        <taxon>Bifidobacteriales</taxon>
        <taxon>Bifidobacteriaceae</taxon>
        <taxon>Bifidobacterium</taxon>
    </lineage>
</organism>
<evidence type="ECO:0000313" key="5">
    <source>
        <dbReference type="Proteomes" id="UP000245753"/>
    </source>
</evidence>
<dbReference type="EMBL" id="QFFN01000009">
    <property type="protein sequence ID" value="PWG59990.1"/>
    <property type="molecule type" value="Genomic_DNA"/>
</dbReference>
<protein>
    <submittedName>
        <fullName evidence="4">Glycosyl transferase family 2</fullName>
    </submittedName>
</protein>
<dbReference type="CDD" id="cd00761">
    <property type="entry name" value="Glyco_tranf_GTA_type"/>
    <property type="match status" value="1"/>
</dbReference>
<comment type="caution">
    <text evidence="4">The sequence shown here is derived from an EMBL/GenBank/DDBJ whole genome shotgun (WGS) entry which is preliminary data.</text>
</comment>
<accession>A0A2U2MT22</accession>
<dbReference type="Proteomes" id="UP000245753">
    <property type="component" value="Unassembled WGS sequence"/>
</dbReference>
<sequence length="334" mass="37600">MKDTKERPLISVIVPVYRVEDYLDECVGSIVAQTYRNLEIILVDDGSPDGCPELCERWADDDARIRVVHKPNGGLSSARNAGLDIAAGAYIAFVDSDDRIDPGMIETMHGWIDGHDGVDVAMCGTVKVFDDGRERHIDGHLPARTFTRAEALRSFLYHRARMASAVWNKLFDAGFFRGPDAIRFPEGLNSEDYFVLSRVYDTMRGLYFDPTPLYRYRIRGNSITTAAVNSHSLDKARIADLCCAYLESRGYADAAALAYCRMQGWYDVLYDLLGKHADAATIRRCRRALARTLPPVMADRSLSVGRKARIVAMTAAPRTYHRISSRPTRWRRPL</sequence>
<evidence type="ECO:0000256" key="1">
    <source>
        <dbReference type="ARBA" id="ARBA00022676"/>
    </source>
</evidence>
<reference evidence="4 5" key="1">
    <citation type="journal article" date="2018" name="Int. J. Syst. Evol. Microbiol.">
        <title>Bifidobacterium catulorum sp. nov., a novel taxon from the faeces of the baby common marmoset (Callithrix jacchus).</title>
        <authorList>
            <person name="Modesto M."/>
            <person name="Michelini S."/>
            <person name="Oki K."/>
            <person name="Biavati B."/>
            <person name="Watanabe K."/>
            <person name="Mattarelli P."/>
        </authorList>
    </citation>
    <scope>NUCLEOTIDE SEQUENCE [LARGE SCALE GENOMIC DNA]</scope>
    <source>
        <strain evidence="4 5">MRM 8.19</strain>
    </source>
</reference>
<evidence type="ECO:0000259" key="3">
    <source>
        <dbReference type="Pfam" id="PF00535"/>
    </source>
</evidence>
<dbReference type="AlphaFoldDB" id="A0A2U2MT22"/>
<feature type="domain" description="Glycosyltransferase 2-like" evidence="3">
    <location>
        <begin position="11"/>
        <end position="177"/>
    </location>
</feature>
<keyword evidence="5" id="KW-1185">Reference proteome</keyword>
<dbReference type="PANTHER" id="PTHR22916:SF51">
    <property type="entry name" value="GLYCOSYLTRANSFERASE EPSH-RELATED"/>
    <property type="match status" value="1"/>
</dbReference>